<proteinExistence type="predicted"/>
<comment type="caution">
    <text evidence="1">The sequence shown here is derived from an EMBL/GenBank/DDBJ whole genome shotgun (WGS) entry which is preliminary data.</text>
</comment>
<evidence type="ECO:0000313" key="2">
    <source>
        <dbReference type="Proteomes" id="UP000028701"/>
    </source>
</evidence>
<dbReference type="AlphaFoldDB" id="A0A081D253"/>
<accession>A0A081D253</accession>
<dbReference type="EMBL" id="BBJU01000029">
    <property type="protein sequence ID" value="GAK72999.1"/>
    <property type="molecule type" value="Genomic_DNA"/>
</dbReference>
<dbReference type="eggNOG" id="ENOG5033DCN">
    <property type="taxonomic scope" value="Bacteria"/>
</dbReference>
<dbReference type="RefSeq" id="WP_131367821.1">
    <property type="nucleotide sequence ID" value="NZ_BBJU01000029.1"/>
</dbReference>
<dbReference type="Proteomes" id="UP000028701">
    <property type="component" value="Unassembled WGS sequence"/>
</dbReference>
<name>A0A081D253_9HYPH</name>
<evidence type="ECO:0000313" key="1">
    <source>
        <dbReference type="EMBL" id="GAK72999.1"/>
    </source>
</evidence>
<protein>
    <submittedName>
        <fullName evidence="1">Uncharacterized protein</fullName>
    </submittedName>
</protein>
<organism evidence="1 2">
    <name type="scientific">Agrobacterium rubi TR3 = NBRC 13261</name>
    <dbReference type="NCBI Taxonomy" id="1368415"/>
    <lineage>
        <taxon>Bacteria</taxon>
        <taxon>Pseudomonadati</taxon>
        <taxon>Pseudomonadota</taxon>
        <taxon>Alphaproteobacteria</taxon>
        <taxon>Hyphomicrobiales</taxon>
        <taxon>Rhizobiaceae</taxon>
        <taxon>Rhizobium/Agrobacterium group</taxon>
        <taxon>Agrobacterium</taxon>
    </lineage>
</organism>
<sequence length="116" mass="13830">MEWLEPWEPVGDEMTVESQSFREAWERELRTEVTSSHVLYGFDAKLIARRYDSDDALYKLDDGRVARVHLTWKQAAEIGPRWPETTIYPSLERWAVTGQRRDHAEWNGEWYAEQDE</sequence>
<gene>
    <name evidence="1" type="ORF">RRU01S_29_01160</name>
</gene>
<dbReference type="OrthoDB" id="6708942at2"/>
<reference evidence="1 2" key="1">
    <citation type="submission" date="2014-08" db="EMBL/GenBank/DDBJ databases">
        <title>Whole genome shotgun sequence of Rhizobium rubi NBRC 13261.</title>
        <authorList>
            <person name="Katano-Makiyama Y."/>
            <person name="Hosoyama A."/>
            <person name="Hashimoto M."/>
            <person name="Hosoyama Y."/>
            <person name="Noguchi M."/>
            <person name="Tsuchikane K."/>
            <person name="Uohara A."/>
            <person name="Ohji S."/>
            <person name="Ichikawa N."/>
            <person name="Kimura A."/>
            <person name="Yamazoe A."/>
            <person name="Fujita N."/>
        </authorList>
    </citation>
    <scope>NUCLEOTIDE SEQUENCE [LARGE SCALE GENOMIC DNA]</scope>
    <source>
        <strain evidence="1 2">NBRC 13261</strain>
    </source>
</reference>